<organism evidence="2 3">
    <name type="scientific">Effrenium voratum</name>
    <dbReference type="NCBI Taxonomy" id="2562239"/>
    <lineage>
        <taxon>Eukaryota</taxon>
        <taxon>Sar</taxon>
        <taxon>Alveolata</taxon>
        <taxon>Dinophyceae</taxon>
        <taxon>Suessiales</taxon>
        <taxon>Symbiodiniaceae</taxon>
        <taxon>Effrenium</taxon>
    </lineage>
</organism>
<comment type="caution">
    <text evidence="2">The sequence shown here is derived from an EMBL/GenBank/DDBJ whole genome shotgun (WGS) entry which is preliminary data.</text>
</comment>
<name>A0AA36NJ13_9DINO</name>
<keyword evidence="3" id="KW-1185">Reference proteome</keyword>
<evidence type="ECO:0000313" key="3">
    <source>
        <dbReference type="Proteomes" id="UP001178507"/>
    </source>
</evidence>
<feature type="region of interest" description="Disordered" evidence="1">
    <location>
        <begin position="39"/>
        <end position="62"/>
    </location>
</feature>
<sequence length="80" mass="8358">MACAHSGGRLQCQPAAQAGIDQPGHSISMVCPASRLSPSLGGRKAVPEKPALSPSSHLPIPAPQEEAPFKQYVIVTAGWW</sequence>
<protein>
    <submittedName>
        <fullName evidence="2">Uncharacterized protein</fullName>
    </submittedName>
</protein>
<proteinExistence type="predicted"/>
<reference evidence="2" key="1">
    <citation type="submission" date="2023-08" db="EMBL/GenBank/DDBJ databases">
        <authorList>
            <person name="Chen Y."/>
            <person name="Shah S."/>
            <person name="Dougan E. K."/>
            <person name="Thang M."/>
            <person name="Chan C."/>
        </authorList>
    </citation>
    <scope>NUCLEOTIDE SEQUENCE</scope>
</reference>
<gene>
    <name evidence="2" type="ORF">EVOR1521_LOCUS30280</name>
</gene>
<dbReference type="EMBL" id="CAUJNA010003751">
    <property type="protein sequence ID" value="CAJ1409102.1"/>
    <property type="molecule type" value="Genomic_DNA"/>
</dbReference>
<dbReference type="Proteomes" id="UP001178507">
    <property type="component" value="Unassembled WGS sequence"/>
</dbReference>
<evidence type="ECO:0000256" key="1">
    <source>
        <dbReference type="SAM" id="MobiDB-lite"/>
    </source>
</evidence>
<feature type="region of interest" description="Disordered" evidence="1">
    <location>
        <begin position="1"/>
        <end position="24"/>
    </location>
</feature>
<dbReference type="AlphaFoldDB" id="A0AA36NJ13"/>
<evidence type="ECO:0000313" key="2">
    <source>
        <dbReference type="EMBL" id="CAJ1409102.1"/>
    </source>
</evidence>
<accession>A0AA36NJ13</accession>